<dbReference type="InterPro" id="IPR006162">
    <property type="entry name" value="Ppantetheine_attach_site"/>
</dbReference>
<reference evidence="5" key="1">
    <citation type="journal article" date="2021" name="PeerJ">
        <title>Extensive microbial diversity within the chicken gut microbiome revealed by metagenomics and culture.</title>
        <authorList>
            <person name="Gilroy R."/>
            <person name="Ravi A."/>
            <person name="Getino M."/>
            <person name="Pursley I."/>
            <person name="Horton D.L."/>
            <person name="Alikhan N.F."/>
            <person name="Baker D."/>
            <person name="Gharbi K."/>
            <person name="Hall N."/>
            <person name="Watson M."/>
            <person name="Adriaenssens E.M."/>
            <person name="Foster-Nyarko E."/>
            <person name="Jarju S."/>
            <person name="Secka A."/>
            <person name="Antonio M."/>
            <person name="Oren A."/>
            <person name="Chaudhuri R.R."/>
            <person name="La Ragione R."/>
            <person name="Hildebrand F."/>
            <person name="Pallen M.J."/>
        </authorList>
    </citation>
    <scope>NUCLEOTIDE SEQUENCE</scope>
    <source>
        <strain evidence="5">A6-441</strain>
    </source>
</reference>
<evidence type="ECO:0000256" key="2">
    <source>
        <dbReference type="ARBA" id="ARBA00022553"/>
    </source>
</evidence>
<dbReference type="InterPro" id="IPR009081">
    <property type="entry name" value="PP-bd_ACP"/>
</dbReference>
<dbReference type="PROSITE" id="PS00012">
    <property type="entry name" value="PHOSPHOPANTETHEINE"/>
    <property type="match status" value="1"/>
</dbReference>
<gene>
    <name evidence="5" type="ORF">IAA47_03365</name>
</gene>
<keyword evidence="2" id="KW-0597">Phosphoprotein</keyword>
<dbReference type="InterPro" id="IPR042099">
    <property type="entry name" value="ANL_N_sf"/>
</dbReference>
<dbReference type="Proteomes" id="UP000724657">
    <property type="component" value="Unassembled WGS sequence"/>
</dbReference>
<dbReference type="PANTHER" id="PTHR43272:SF52">
    <property type="entry name" value="AMP-DEPENDENT SYNTHETASE_LIGASE DOMAIN-CONTAINING PROTEIN"/>
    <property type="match status" value="1"/>
</dbReference>
<dbReference type="Pfam" id="PF00550">
    <property type="entry name" value="PP-binding"/>
    <property type="match status" value="1"/>
</dbReference>
<reference evidence="5" key="2">
    <citation type="submission" date="2021-04" db="EMBL/GenBank/DDBJ databases">
        <authorList>
            <person name="Gilroy R."/>
        </authorList>
    </citation>
    <scope>NUCLEOTIDE SEQUENCE</scope>
    <source>
        <strain evidence="5">A6-441</strain>
    </source>
</reference>
<dbReference type="SUPFAM" id="SSF56801">
    <property type="entry name" value="Acetyl-CoA synthetase-like"/>
    <property type="match status" value="1"/>
</dbReference>
<sequence>MKFIYDRNKTAVIFGEKEYSYKEIIKGIKYYSTLLKEAGKVVVTMENRPEMICSIFSIWNSEQTAVVLDSGYTGEQFAYAFSDSEPRYIFTSKKVVGRVREGVELSKKNIEIIVIDDISIPEEFTPDNYEVVIEDLERVALLLYTSGTTGNPKGVMLTFNNLESNIKAVREIDLVNDSDRVLAILPYHHILPLNLTMLMPMYFGTFLVILEELSSEALKTALKKHRISVIIGVPRVWEMLHKAIMGKINSSSLTKKIFNICKKIDNLTLSKKVFKKVSDELGGCMRVVVSGGAKLDPEISADFKALGLPIIEGYGLTETSPIIAFNRPNNNVLGSAGQLIPDVEVKIAQDEEILVRGANVMKGYYNNPKATAEAIDSDGWFHTGDLGKFEGDSLFIIGRKKEMIVLSNGKNINPGDIESAILKETDLIKEIAVMEYNNHLMAVVYPDFDLIKRRKIANIKETLKWEIIDKYNVTAPKYRKILEIKIVKDELPKTKLGKIRRFMLADFLKKADEEVKDSSQLKKEPVAIPQDLLSEYETLKKYLESTFNVEVEPDLHLELDLGLDSLDIVEILSFIETSFGVKISEEQFSNLKNILDIAKYIKDNGGEYHQENLDWKSILNQDIDVPLPKSSFMIGFTRLLFKPIFMLYFRLRKLDTDKIPETPAIYVGNHQSFLDAFIFNQAMPSSKLKDTYFIAVAVHFDTPLRRYLADRGNIIIIDINKNLKETLQISAKVLKEGKNLVIFPEGARTRDGELQEFKKTFAILSKELNIPVVPFGIRGAYEAMPYGSSFPKATPIDIKFFDEIEPEELTIDEIVKDTKKEIHDWLSEE</sequence>
<feature type="domain" description="Carrier" evidence="4">
    <location>
        <begin position="530"/>
        <end position="605"/>
    </location>
</feature>
<dbReference type="PROSITE" id="PS50075">
    <property type="entry name" value="CARRIER"/>
    <property type="match status" value="1"/>
</dbReference>
<dbReference type="Gene3D" id="1.10.1200.10">
    <property type="entry name" value="ACP-like"/>
    <property type="match status" value="1"/>
</dbReference>
<dbReference type="InterPro" id="IPR002123">
    <property type="entry name" value="Plipid/glycerol_acylTrfase"/>
</dbReference>
<dbReference type="Gene3D" id="3.30.300.30">
    <property type="match status" value="1"/>
</dbReference>
<dbReference type="CDD" id="cd07989">
    <property type="entry name" value="LPLAT_AGPAT-like"/>
    <property type="match status" value="1"/>
</dbReference>
<organism evidence="5 6">
    <name type="scientific">Candidatus Fusobacterium pullicola</name>
    <dbReference type="NCBI Taxonomy" id="2838601"/>
    <lineage>
        <taxon>Bacteria</taxon>
        <taxon>Fusobacteriati</taxon>
        <taxon>Fusobacteriota</taxon>
        <taxon>Fusobacteriia</taxon>
        <taxon>Fusobacteriales</taxon>
        <taxon>Fusobacteriaceae</taxon>
        <taxon>Fusobacterium</taxon>
    </lineage>
</organism>
<dbReference type="Gene3D" id="3.40.50.12780">
    <property type="entry name" value="N-terminal domain of ligase-like"/>
    <property type="match status" value="1"/>
</dbReference>
<evidence type="ECO:0000256" key="1">
    <source>
        <dbReference type="ARBA" id="ARBA00022450"/>
    </source>
</evidence>
<evidence type="ECO:0000256" key="3">
    <source>
        <dbReference type="ARBA" id="ARBA00024484"/>
    </source>
</evidence>
<dbReference type="SMART" id="SM00563">
    <property type="entry name" value="PlsC"/>
    <property type="match status" value="1"/>
</dbReference>
<evidence type="ECO:0000313" key="6">
    <source>
        <dbReference type="Proteomes" id="UP000724657"/>
    </source>
</evidence>
<protein>
    <submittedName>
        <fullName evidence="5">AMP-binding protein</fullName>
    </submittedName>
</protein>
<dbReference type="Pfam" id="PF23562">
    <property type="entry name" value="AMP-binding_C_3"/>
    <property type="match status" value="1"/>
</dbReference>
<dbReference type="InterPro" id="IPR036736">
    <property type="entry name" value="ACP-like_sf"/>
</dbReference>
<proteinExistence type="predicted"/>
<dbReference type="Pfam" id="PF00501">
    <property type="entry name" value="AMP-binding"/>
    <property type="match status" value="1"/>
</dbReference>
<evidence type="ECO:0000313" key="5">
    <source>
        <dbReference type="EMBL" id="MBU3842013.1"/>
    </source>
</evidence>
<dbReference type="SUPFAM" id="SSF47336">
    <property type="entry name" value="ACP-like"/>
    <property type="match status" value="1"/>
</dbReference>
<dbReference type="GO" id="GO:0004467">
    <property type="term" value="F:long-chain fatty acid-CoA ligase activity"/>
    <property type="evidence" value="ECO:0007669"/>
    <property type="project" value="UniProtKB-EC"/>
</dbReference>
<comment type="catalytic activity">
    <reaction evidence="3">
        <text>a long-chain fatty acid + ATP + CoA = a long-chain fatty acyl-CoA + AMP + diphosphate</text>
        <dbReference type="Rhea" id="RHEA:15421"/>
        <dbReference type="ChEBI" id="CHEBI:30616"/>
        <dbReference type="ChEBI" id="CHEBI:33019"/>
        <dbReference type="ChEBI" id="CHEBI:57287"/>
        <dbReference type="ChEBI" id="CHEBI:57560"/>
        <dbReference type="ChEBI" id="CHEBI:83139"/>
        <dbReference type="ChEBI" id="CHEBI:456215"/>
        <dbReference type="EC" id="6.2.1.3"/>
    </reaction>
    <physiologicalReaction direction="left-to-right" evidence="3">
        <dbReference type="Rhea" id="RHEA:15422"/>
    </physiologicalReaction>
</comment>
<dbReference type="InterPro" id="IPR000873">
    <property type="entry name" value="AMP-dep_synth/lig_dom"/>
</dbReference>
<dbReference type="GO" id="GO:0016020">
    <property type="term" value="C:membrane"/>
    <property type="evidence" value="ECO:0007669"/>
    <property type="project" value="TreeGrafter"/>
</dbReference>
<dbReference type="PANTHER" id="PTHR43272">
    <property type="entry name" value="LONG-CHAIN-FATTY-ACID--COA LIGASE"/>
    <property type="match status" value="1"/>
</dbReference>
<name>A0A9E2KWZ1_9FUSO</name>
<dbReference type="InterPro" id="IPR045851">
    <property type="entry name" value="AMP-bd_C_sf"/>
</dbReference>
<dbReference type="AlphaFoldDB" id="A0A9E2KWZ1"/>
<evidence type="ECO:0000259" key="4">
    <source>
        <dbReference type="PROSITE" id="PS50075"/>
    </source>
</evidence>
<dbReference type="PROSITE" id="PS00455">
    <property type="entry name" value="AMP_BINDING"/>
    <property type="match status" value="1"/>
</dbReference>
<dbReference type="Pfam" id="PF01553">
    <property type="entry name" value="Acyltransferase"/>
    <property type="match status" value="1"/>
</dbReference>
<keyword evidence="1" id="KW-0596">Phosphopantetheine</keyword>
<dbReference type="InterPro" id="IPR020845">
    <property type="entry name" value="AMP-binding_CS"/>
</dbReference>
<dbReference type="GO" id="GO:0016746">
    <property type="term" value="F:acyltransferase activity"/>
    <property type="evidence" value="ECO:0007669"/>
    <property type="project" value="InterPro"/>
</dbReference>
<comment type="caution">
    <text evidence="5">The sequence shown here is derived from an EMBL/GenBank/DDBJ whole genome shotgun (WGS) entry which is preliminary data.</text>
</comment>
<dbReference type="SUPFAM" id="SSF69593">
    <property type="entry name" value="Glycerol-3-phosphate (1)-acyltransferase"/>
    <property type="match status" value="1"/>
</dbReference>
<dbReference type="EMBL" id="JAHLFN010000027">
    <property type="protein sequence ID" value="MBU3842013.1"/>
    <property type="molecule type" value="Genomic_DNA"/>
</dbReference>
<accession>A0A9E2KWZ1</accession>